<comment type="similarity">
    <text evidence="2 6">Belongs to the GPN-loop GTPase family.</text>
</comment>
<keyword evidence="4 6" id="KW-0378">Hydrolase</keyword>
<evidence type="ECO:0000256" key="1">
    <source>
        <dbReference type="ARBA" id="ARBA00004229"/>
    </source>
</evidence>
<dbReference type="eggNOG" id="KOG1533">
    <property type="taxonomic scope" value="Eukaryota"/>
</dbReference>
<dbReference type="GO" id="GO:0009507">
    <property type="term" value="C:chloroplast"/>
    <property type="evidence" value="ECO:0007669"/>
    <property type="project" value="UniProtKB-SubCell"/>
</dbReference>
<evidence type="ECO:0000256" key="6">
    <source>
        <dbReference type="RuleBase" id="RU365059"/>
    </source>
</evidence>
<keyword evidence="3 6" id="KW-0547">Nucleotide-binding</keyword>
<dbReference type="GO" id="GO:0003924">
    <property type="term" value="F:GTPase activity"/>
    <property type="evidence" value="ECO:0007669"/>
    <property type="project" value="TreeGrafter"/>
</dbReference>
<accession>L1JBP4</accession>
<evidence type="ECO:0000313" key="9">
    <source>
        <dbReference type="Proteomes" id="UP000011087"/>
    </source>
</evidence>
<dbReference type="PANTHER" id="PTHR21231:SF3">
    <property type="entry name" value="GPN-LOOP GTPASE 2"/>
    <property type="match status" value="1"/>
</dbReference>
<dbReference type="AlphaFoldDB" id="L1JBP4"/>
<dbReference type="SUPFAM" id="SSF52540">
    <property type="entry name" value="P-loop containing nucleoside triphosphate hydrolases"/>
    <property type="match status" value="1"/>
</dbReference>
<keyword evidence="9" id="KW-1185">Reference proteome</keyword>
<comment type="function">
    <text evidence="6">Small GTPase required for proper localization of RNA polymerase II and III (RNAPII and RNAPIII). May act at an RNAP assembly step prior to nuclear import.</text>
</comment>
<reference evidence="9" key="2">
    <citation type="submission" date="2012-11" db="EMBL/GenBank/DDBJ databases">
        <authorList>
            <person name="Kuo A."/>
            <person name="Curtis B.A."/>
            <person name="Tanifuji G."/>
            <person name="Burki F."/>
            <person name="Gruber A."/>
            <person name="Irimia M."/>
            <person name="Maruyama S."/>
            <person name="Arias M.C."/>
            <person name="Ball S.G."/>
            <person name="Gile G.H."/>
            <person name="Hirakawa Y."/>
            <person name="Hopkins J.F."/>
            <person name="Rensing S.A."/>
            <person name="Schmutz J."/>
            <person name="Symeonidi A."/>
            <person name="Elias M."/>
            <person name="Eveleigh R.J."/>
            <person name="Herman E.K."/>
            <person name="Klute M.J."/>
            <person name="Nakayama T."/>
            <person name="Obornik M."/>
            <person name="Reyes-Prieto A."/>
            <person name="Armbrust E.V."/>
            <person name="Aves S.J."/>
            <person name="Beiko R.G."/>
            <person name="Coutinho P."/>
            <person name="Dacks J.B."/>
            <person name="Durnford D.G."/>
            <person name="Fast N.M."/>
            <person name="Green B.R."/>
            <person name="Grisdale C."/>
            <person name="Hempe F."/>
            <person name="Henrissat B."/>
            <person name="Hoppner M.P."/>
            <person name="Ishida K.-I."/>
            <person name="Kim E."/>
            <person name="Koreny L."/>
            <person name="Kroth P.G."/>
            <person name="Liu Y."/>
            <person name="Malik S.-B."/>
            <person name="Maier U.G."/>
            <person name="McRose D."/>
            <person name="Mock T."/>
            <person name="Neilson J.A."/>
            <person name="Onodera N.T."/>
            <person name="Poole A.M."/>
            <person name="Pritham E.J."/>
            <person name="Richards T.A."/>
            <person name="Rocap G."/>
            <person name="Roy S.W."/>
            <person name="Sarai C."/>
            <person name="Schaack S."/>
            <person name="Shirato S."/>
            <person name="Slamovits C.H."/>
            <person name="Spencer D.F."/>
            <person name="Suzuki S."/>
            <person name="Worden A.Z."/>
            <person name="Zauner S."/>
            <person name="Barry K."/>
            <person name="Bell C."/>
            <person name="Bharti A.K."/>
            <person name="Crow J.A."/>
            <person name="Grimwood J."/>
            <person name="Kramer R."/>
            <person name="Lindquist E."/>
            <person name="Lucas S."/>
            <person name="Salamov A."/>
            <person name="McFadden G.I."/>
            <person name="Lane C.E."/>
            <person name="Keeling P.J."/>
            <person name="Gray M.W."/>
            <person name="Grigoriev I.V."/>
            <person name="Archibald J.M."/>
        </authorList>
    </citation>
    <scope>NUCLEOTIDE SEQUENCE</scope>
    <source>
        <strain evidence="9">CCMP2712</strain>
    </source>
</reference>
<reference evidence="7 9" key="1">
    <citation type="journal article" date="2012" name="Nature">
        <title>Algal genomes reveal evolutionary mosaicism and the fate of nucleomorphs.</title>
        <authorList>
            <consortium name="DOE Joint Genome Institute"/>
            <person name="Curtis B.A."/>
            <person name="Tanifuji G."/>
            <person name="Burki F."/>
            <person name="Gruber A."/>
            <person name="Irimia M."/>
            <person name="Maruyama S."/>
            <person name="Arias M.C."/>
            <person name="Ball S.G."/>
            <person name="Gile G.H."/>
            <person name="Hirakawa Y."/>
            <person name="Hopkins J.F."/>
            <person name="Kuo A."/>
            <person name="Rensing S.A."/>
            <person name="Schmutz J."/>
            <person name="Symeonidi A."/>
            <person name="Elias M."/>
            <person name="Eveleigh R.J."/>
            <person name="Herman E.K."/>
            <person name="Klute M.J."/>
            <person name="Nakayama T."/>
            <person name="Obornik M."/>
            <person name="Reyes-Prieto A."/>
            <person name="Armbrust E.V."/>
            <person name="Aves S.J."/>
            <person name="Beiko R.G."/>
            <person name="Coutinho P."/>
            <person name="Dacks J.B."/>
            <person name="Durnford D.G."/>
            <person name="Fast N.M."/>
            <person name="Green B.R."/>
            <person name="Grisdale C.J."/>
            <person name="Hempel F."/>
            <person name="Henrissat B."/>
            <person name="Hoppner M.P."/>
            <person name="Ishida K."/>
            <person name="Kim E."/>
            <person name="Koreny L."/>
            <person name="Kroth P.G."/>
            <person name="Liu Y."/>
            <person name="Malik S.B."/>
            <person name="Maier U.G."/>
            <person name="McRose D."/>
            <person name="Mock T."/>
            <person name="Neilson J.A."/>
            <person name="Onodera N.T."/>
            <person name="Poole A.M."/>
            <person name="Pritham E.J."/>
            <person name="Richards T.A."/>
            <person name="Rocap G."/>
            <person name="Roy S.W."/>
            <person name="Sarai C."/>
            <person name="Schaack S."/>
            <person name="Shirato S."/>
            <person name="Slamovits C.H."/>
            <person name="Spencer D.F."/>
            <person name="Suzuki S."/>
            <person name="Worden A.Z."/>
            <person name="Zauner S."/>
            <person name="Barry K."/>
            <person name="Bell C."/>
            <person name="Bharti A.K."/>
            <person name="Crow J.A."/>
            <person name="Grimwood J."/>
            <person name="Kramer R."/>
            <person name="Lindquist E."/>
            <person name="Lucas S."/>
            <person name="Salamov A."/>
            <person name="McFadden G.I."/>
            <person name="Lane C.E."/>
            <person name="Keeling P.J."/>
            <person name="Gray M.W."/>
            <person name="Grigoriev I.V."/>
            <person name="Archibald J.M."/>
        </authorList>
    </citation>
    <scope>NUCLEOTIDE SEQUENCE</scope>
    <source>
        <strain evidence="7 9">CCMP2712</strain>
    </source>
</reference>
<evidence type="ECO:0000313" key="8">
    <source>
        <dbReference type="EnsemblProtists" id="EKX45727"/>
    </source>
</evidence>
<proteinExistence type="inferred from homology"/>
<evidence type="ECO:0000256" key="3">
    <source>
        <dbReference type="ARBA" id="ARBA00022741"/>
    </source>
</evidence>
<dbReference type="PANTHER" id="PTHR21231">
    <property type="entry name" value="XPA-BINDING PROTEIN 1-RELATED"/>
    <property type="match status" value="1"/>
</dbReference>
<organism evidence="7">
    <name type="scientific">Guillardia theta (strain CCMP2712)</name>
    <name type="common">Cryptophyte</name>
    <dbReference type="NCBI Taxonomy" id="905079"/>
    <lineage>
        <taxon>Eukaryota</taxon>
        <taxon>Cryptophyceae</taxon>
        <taxon>Pyrenomonadales</taxon>
        <taxon>Geminigeraceae</taxon>
        <taxon>Guillardia</taxon>
    </lineage>
</organism>
<dbReference type="InterPro" id="IPR030231">
    <property type="entry name" value="Gpn2"/>
</dbReference>
<dbReference type="CDD" id="cd17871">
    <property type="entry name" value="GPN2"/>
    <property type="match status" value="1"/>
</dbReference>
<dbReference type="InterPro" id="IPR027417">
    <property type="entry name" value="P-loop_NTPase"/>
</dbReference>
<reference evidence="8" key="3">
    <citation type="submission" date="2016-03" db="UniProtKB">
        <authorList>
            <consortium name="EnsemblProtists"/>
        </authorList>
    </citation>
    <scope>IDENTIFICATION</scope>
</reference>
<evidence type="ECO:0000256" key="5">
    <source>
        <dbReference type="ARBA" id="ARBA00023134"/>
    </source>
</evidence>
<dbReference type="EnsemblProtists" id="EKX45727">
    <property type="protein sequence ID" value="EKX45727"/>
    <property type="gene ID" value="GUITHDRAFT_157844"/>
</dbReference>
<dbReference type="InterPro" id="IPR004130">
    <property type="entry name" value="Gpn"/>
</dbReference>
<dbReference type="Proteomes" id="UP000011087">
    <property type="component" value="Unassembled WGS sequence"/>
</dbReference>
<dbReference type="OrthoDB" id="5839at2759"/>
<dbReference type="RefSeq" id="XP_005832707.1">
    <property type="nucleotide sequence ID" value="XM_005832650.1"/>
</dbReference>
<evidence type="ECO:0000313" key="7">
    <source>
        <dbReference type="EMBL" id="EKX45727.1"/>
    </source>
</evidence>
<dbReference type="GO" id="GO:0005525">
    <property type="term" value="F:GTP binding"/>
    <property type="evidence" value="ECO:0007669"/>
    <property type="project" value="UniProtKB-KW"/>
</dbReference>
<dbReference type="Gene3D" id="3.40.50.300">
    <property type="entry name" value="P-loop containing nucleotide triphosphate hydrolases"/>
    <property type="match status" value="1"/>
</dbReference>
<dbReference type="EMBL" id="JH992998">
    <property type="protein sequence ID" value="EKX45727.1"/>
    <property type="molecule type" value="Genomic_DNA"/>
</dbReference>
<dbReference type="FunFam" id="3.40.50.300:FF:000338">
    <property type="entry name" value="GPN-loop GTPase 2"/>
    <property type="match status" value="1"/>
</dbReference>
<keyword evidence="5 6" id="KW-0342">GTP-binding</keyword>
<dbReference type="GeneID" id="17302394"/>
<evidence type="ECO:0000256" key="2">
    <source>
        <dbReference type="ARBA" id="ARBA00005290"/>
    </source>
</evidence>
<evidence type="ECO:0000256" key="4">
    <source>
        <dbReference type="ARBA" id="ARBA00022801"/>
    </source>
</evidence>
<name>L1JBP4_GUITC</name>
<dbReference type="STRING" id="905079.L1JBP4"/>
<protein>
    <recommendedName>
        <fullName evidence="6">GPN-loop GTPase 2</fullName>
    </recommendedName>
</protein>
<gene>
    <name evidence="7" type="ORF">GUITHDRAFT_157844</name>
</gene>
<dbReference type="PaxDb" id="55529-EKX45727"/>
<comment type="subcellular location">
    <subcellularLocation>
        <location evidence="1">Plastid</location>
        <location evidence="1">Chloroplast</location>
    </subcellularLocation>
</comment>
<dbReference type="Pfam" id="PF03029">
    <property type="entry name" value="ATP_bind_1"/>
    <property type="match status" value="1"/>
</dbReference>
<sequence length="302" mass="33728">MFGQVIVGAPGSGKTTFSRGVKDFLNSIERPTVIVNLDPGNDVLPYEAAVNIMDLISLDEVMDELQLGPNGGLIYCVEYMEKNLDWLKEQLEQHCKADQYVLFDCPGQVEIYTHHTSMRNILAAFNDWGWQLCVVHLVDAHHCSDASKFVAASLMSLASMTMLELPHVNILSKIDLVQRLGRLDFNLDYYTSGYELARLPELLVPVSSEPRGLNAVVRPHALCRLTSSCRRFETAIANVVDDFSLVNFIPTSINDKDTIAYACRVIDKANGYLYLIFMLATSREAAFTLASESESTDRHLTP</sequence>
<dbReference type="KEGG" id="gtt:GUITHDRAFT_157844"/>
<dbReference type="HOGENOM" id="CLU_037460_0_2_1"/>
<dbReference type="OMA" id="ATHNYFL"/>
<comment type="subunit">
    <text evidence="6">Binds to RNA polymerase II (RNAPII).</text>
</comment>